<sequence length="582" mass="65339">METALIETSPCGYVKPRIVDIIDDLPNVKNLNWCEYLLTNLIRTHKLWEKHRSKVFSGPIVFLVAFYVDRVVHCRRRVPRAIPRIKGWTSTILSMCEGNEMKEMDFGLGHVSGQHDTNELESAEKNKRVDDVELPLDGEMGNMRGVWGAAKYIGDGLRMLTKELRHATPETRKTDYFKITCDTMRKAFRLDDKDFDPIGSMTQSQCAKDYATEEWTEAINSLLKAAEDIEILENKDEYPSFSLGFEFTQDVVAGRCDGKVDVHTKTNDGLNVKEVDMTGFDIEEPVDLCVSDNEIGAADVNIDNVTGLGEDSEDLVNVATMCGDDGCMENVPNVRGHSIVNQGNALDVAVEIARDVASEHDDIDIAFCSALEAAIQLGDVAFHTPPSGQNVVAEAQAKGLNEGMDNEESTYADIQPTPACKLRSCRSRRASAVLCSPFNTRSIRISPIWTREERDCYQFVIATTHMRKYDAVYADNVVEATKGQLASLKPHGHVEAGVVDVWASYLNGMEKYKSQATPSRLFITTAPATFTVVERQPDWEETRAVENFCGDIECQFKRTKNFDWTKYELVFFPICSHCNEYY</sequence>
<evidence type="ECO:0000313" key="2">
    <source>
        <dbReference type="Proteomes" id="UP001567538"/>
    </source>
</evidence>
<dbReference type="AlphaFoldDB" id="A0ABD1GL57"/>
<reference evidence="1 2" key="1">
    <citation type="submission" date="2024-06" db="EMBL/GenBank/DDBJ databases">
        <title>A chromosome level genome sequence of Diviner's sage (Salvia divinorum).</title>
        <authorList>
            <person name="Ford S.A."/>
            <person name="Ro D.-K."/>
            <person name="Ness R.W."/>
            <person name="Phillips M.A."/>
        </authorList>
    </citation>
    <scope>NUCLEOTIDE SEQUENCE [LARGE SCALE GENOMIC DNA]</scope>
    <source>
        <strain evidence="1">SAF-2024a</strain>
        <tissue evidence="1">Leaf</tissue>
    </source>
</reference>
<keyword evidence="2" id="KW-1185">Reference proteome</keyword>
<evidence type="ECO:0000313" key="1">
    <source>
        <dbReference type="EMBL" id="KAL1544860.1"/>
    </source>
</evidence>
<comment type="caution">
    <text evidence="1">The sequence shown here is derived from an EMBL/GenBank/DDBJ whole genome shotgun (WGS) entry which is preliminary data.</text>
</comment>
<gene>
    <name evidence="1" type="ORF">AAHA92_21659</name>
</gene>
<dbReference type="PANTHER" id="PTHR34835">
    <property type="entry name" value="OS07G0283600 PROTEIN-RELATED"/>
    <property type="match status" value="1"/>
</dbReference>
<accession>A0ABD1GL57</accession>
<dbReference type="Gene3D" id="3.40.395.10">
    <property type="entry name" value="Adenoviral Proteinase, Chain A"/>
    <property type="match status" value="1"/>
</dbReference>
<organism evidence="1 2">
    <name type="scientific">Salvia divinorum</name>
    <name type="common">Maria pastora</name>
    <name type="synonym">Diviner's sage</name>
    <dbReference type="NCBI Taxonomy" id="28513"/>
    <lineage>
        <taxon>Eukaryota</taxon>
        <taxon>Viridiplantae</taxon>
        <taxon>Streptophyta</taxon>
        <taxon>Embryophyta</taxon>
        <taxon>Tracheophyta</taxon>
        <taxon>Spermatophyta</taxon>
        <taxon>Magnoliopsida</taxon>
        <taxon>eudicotyledons</taxon>
        <taxon>Gunneridae</taxon>
        <taxon>Pentapetalae</taxon>
        <taxon>asterids</taxon>
        <taxon>lamiids</taxon>
        <taxon>Lamiales</taxon>
        <taxon>Lamiaceae</taxon>
        <taxon>Nepetoideae</taxon>
        <taxon>Mentheae</taxon>
        <taxon>Salviinae</taxon>
        <taxon>Salvia</taxon>
        <taxon>Salvia subgen. Calosphace</taxon>
    </lineage>
</organism>
<dbReference type="Proteomes" id="UP001567538">
    <property type="component" value="Unassembled WGS sequence"/>
</dbReference>
<name>A0ABD1GL57_SALDI</name>
<proteinExistence type="predicted"/>
<dbReference type="EMBL" id="JBEAFC010000008">
    <property type="protein sequence ID" value="KAL1544860.1"/>
    <property type="molecule type" value="Genomic_DNA"/>
</dbReference>
<protein>
    <submittedName>
        <fullName evidence="1">Uncharacterized protein</fullName>
    </submittedName>
</protein>
<dbReference type="PANTHER" id="PTHR34835:SF90">
    <property type="entry name" value="AMINOTRANSFERASE-LIKE PLANT MOBILE DOMAIN-CONTAINING PROTEIN"/>
    <property type="match status" value="1"/>
</dbReference>